<keyword evidence="2" id="KW-1185">Reference proteome</keyword>
<evidence type="ECO:0000313" key="1">
    <source>
        <dbReference type="EMBL" id="KAJ7603678.1"/>
    </source>
</evidence>
<dbReference type="Proteomes" id="UP001221142">
    <property type="component" value="Unassembled WGS sequence"/>
</dbReference>
<name>A0AAD7AYG9_9AGAR</name>
<reference evidence="1" key="1">
    <citation type="submission" date="2023-03" db="EMBL/GenBank/DDBJ databases">
        <title>Massive genome expansion in bonnet fungi (Mycena s.s.) driven by repeated elements and novel gene families across ecological guilds.</title>
        <authorList>
            <consortium name="Lawrence Berkeley National Laboratory"/>
            <person name="Harder C.B."/>
            <person name="Miyauchi S."/>
            <person name="Viragh M."/>
            <person name="Kuo A."/>
            <person name="Thoen E."/>
            <person name="Andreopoulos B."/>
            <person name="Lu D."/>
            <person name="Skrede I."/>
            <person name="Drula E."/>
            <person name="Henrissat B."/>
            <person name="Morin E."/>
            <person name="Kohler A."/>
            <person name="Barry K."/>
            <person name="LaButti K."/>
            <person name="Morin E."/>
            <person name="Salamov A."/>
            <person name="Lipzen A."/>
            <person name="Mereny Z."/>
            <person name="Hegedus B."/>
            <person name="Baldrian P."/>
            <person name="Stursova M."/>
            <person name="Weitz H."/>
            <person name="Taylor A."/>
            <person name="Grigoriev I.V."/>
            <person name="Nagy L.G."/>
            <person name="Martin F."/>
            <person name="Kauserud H."/>
        </authorList>
    </citation>
    <scope>NUCLEOTIDE SEQUENCE</scope>
    <source>
        <strain evidence="1">9284</strain>
    </source>
</reference>
<sequence>NGASPFPVAEPFGVPRDRHLGRRRAAHHLRVSHVDLAQFGLDHPGHACCRRRLGRAPRRPQQRYWRVHGAGLPGRVPPLVFSESFPSRQDALSVPYLVHLPDSVVPTVTALGRFLLFSCSHLHRARTYHQHLGHDEPRRSCCVAHHALRWPHPSSTLTVAGACPVGRYHSRPSLTPLIIYETPVPRRPAPNHPHPH</sequence>
<organism evidence="1 2">
    <name type="scientific">Roridomyces roridus</name>
    <dbReference type="NCBI Taxonomy" id="1738132"/>
    <lineage>
        <taxon>Eukaryota</taxon>
        <taxon>Fungi</taxon>
        <taxon>Dikarya</taxon>
        <taxon>Basidiomycota</taxon>
        <taxon>Agaricomycotina</taxon>
        <taxon>Agaricomycetes</taxon>
        <taxon>Agaricomycetidae</taxon>
        <taxon>Agaricales</taxon>
        <taxon>Marasmiineae</taxon>
        <taxon>Mycenaceae</taxon>
        <taxon>Roridomyces</taxon>
    </lineage>
</organism>
<gene>
    <name evidence="1" type="ORF">FB45DRAFT_1071154</name>
</gene>
<comment type="caution">
    <text evidence="1">The sequence shown here is derived from an EMBL/GenBank/DDBJ whole genome shotgun (WGS) entry which is preliminary data.</text>
</comment>
<feature type="non-terminal residue" evidence="1">
    <location>
        <position position="196"/>
    </location>
</feature>
<dbReference type="EMBL" id="JARKIF010000130">
    <property type="protein sequence ID" value="KAJ7603678.1"/>
    <property type="molecule type" value="Genomic_DNA"/>
</dbReference>
<feature type="non-terminal residue" evidence="1">
    <location>
        <position position="1"/>
    </location>
</feature>
<evidence type="ECO:0000313" key="2">
    <source>
        <dbReference type="Proteomes" id="UP001221142"/>
    </source>
</evidence>
<protein>
    <submittedName>
        <fullName evidence="1">Uncharacterized protein</fullName>
    </submittedName>
</protein>
<accession>A0AAD7AYG9</accession>
<dbReference type="AlphaFoldDB" id="A0AAD7AYG9"/>
<proteinExistence type="predicted"/>